<gene>
    <name evidence="1" type="ORF">Air01nite_68810</name>
</gene>
<evidence type="ECO:0008006" key="3">
    <source>
        <dbReference type="Google" id="ProtNLM"/>
    </source>
</evidence>
<comment type="caution">
    <text evidence="1">The sequence shown here is derived from an EMBL/GenBank/DDBJ whole genome shotgun (WGS) entry which is preliminary data.</text>
</comment>
<organism evidence="1 2">
    <name type="scientific">Asanoa iriomotensis</name>
    <dbReference type="NCBI Taxonomy" id="234613"/>
    <lineage>
        <taxon>Bacteria</taxon>
        <taxon>Bacillati</taxon>
        <taxon>Actinomycetota</taxon>
        <taxon>Actinomycetes</taxon>
        <taxon>Micromonosporales</taxon>
        <taxon>Micromonosporaceae</taxon>
        <taxon>Asanoa</taxon>
    </lineage>
</organism>
<evidence type="ECO:0000313" key="1">
    <source>
        <dbReference type="EMBL" id="GIF60786.1"/>
    </source>
</evidence>
<dbReference type="SUPFAM" id="SSF52540">
    <property type="entry name" value="P-loop containing nucleoside triphosphate hydrolases"/>
    <property type="match status" value="1"/>
</dbReference>
<accession>A0ABQ4CDD8</accession>
<proteinExistence type="predicted"/>
<name>A0ABQ4CDD8_9ACTN</name>
<dbReference type="EMBL" id="BONC01000077">
    <property type="protein sequence ID" value="GIF60786.1"/>
    <property type="molecule type" value="Genomic_DNA"/>
</dbReference>
<dbReference type="InterPro" id="IPR027417">
    <property type="entry name" value="P-loop_NTPase"/>
</dbReference>
<protein>
    <recommendedName>
        <fullName evidence="3">Shikimate kinase</fullName>
    </recommendedName>
</protein>
<reference evidence="1 2" key="1">
    <citation type="submission" date="2021-01" db="EMBL/GenBank/DDBJ databases">
        <title>Whole genome shotgun sequence of Asanoa iriomotensis NBRC 100142.</title>
        <authorList>
            <person name="Komaki H."/>
            <person name="Tamura T."/>
        </authorList>
    </citation>
    <scope>NUCLEOTIDE SEQUENCE [LARGE SCALE GENOMIC DNA]</scope>
    <source>
        <strain evidence="1 2">NBRC 100142</strain>
    </source>
</reference>
<dbReference type="Proteomes" id="UP000624325">
    <property type="component" value="Unassembled WGS sequence"/>
</dbReference>
<dbReference type="RefSeq" id="WP_203707604.1">
    <property type="nucleotide sequence ID" value="NZ_BAAALU010000007.1"/>
</dbReference>
<sequence length="189" mass="19910">MPIRPPALLVAGPPASGKTVLGKAIARHLGAALLDLDVLTRPLTAVVGSLLDTDDLDSTRLADATRDARYDTLYDTAADNLAVGNAVVLVAPFTSERRSPDAWDAVASGLSDAGGLPMLVWLRVTPELLRSRMSGRAAERDQDKLANLDAYLGRVDLHPPSVDHVAVDAASPVAAQVRAVLDAVERTHP</sequence>
<keyword evidence="2" id="KW-1185">Reference proteome</keyword>
<dbReference type="PANTHER" id="PTHR37807:SF3">
    <property type="entry name" value="OS07G0160300 PROTEIN"/>
    <property type="match status" value="1"/>
</dbReference>
<dbReference type="PANTHER" id="PTHR37807">
    <property type="entry name" value="OS07G0160300 PROTEIN"/>
    <property type="match status" value="1"/>
</dbReference>
<dbReference type="Gene3D" id="3.40.50.300">
    <property type="entry name" value="P-loop containing nucleotide triphosphate hydrolases"/>
    <property type="match status" value="1"/>
</dbReference>
<dbReference type="Pfam" id="PF13671">
    <property type="entry name" value="AAA_33"/>
    <property type="match status" value="1"/>
</dbReference>
<evidence type="ECO:0000313" key="2">
    <source>
        <dbReference type="Proteomes" id="UP000624325"/>
    </source>
</evidence>